<evidence type="ECO:0000259" key="2">
    <source>
        <dbReference type="Pfam" id="PF00501"/>
    </source>
</evidence>
<evidence type="ECO:0000259" key="4">
    <source>
        <dbReference type="Pfam" id="PF16177"/>
    </source>
</evidence>
<keyword evidence="5" id="KW-0436">Ligase</keyword>
<dbReference type="SMR" id="A0A086KWG3"/>
<sequence>MCKREILRDTLRRVYTASSAEQQGFSWKPKLDCRSGISGKRLVPPPFRSGTFRTIISSKGTYPCFSRTCLFRSFSSYISSAACPSDFKERKNASLSQWNIKTPIDPGWLFRLPDQQLSAPCGATSSFRYFVSKAHENYPPSECLQDQLHRESLEDPIGFWRQQAASVRWFKPFSAVLDSSDAPIYRWFPGGHVNACYEAVDSHVHNGRAGAYAIIYDSPSTGSKEKITYGELLERVSALADALRKAGVHEGDRVLIYMPVVPEAAISMLACARIGAVHAVTFGGFGTQELSTRIDHAKPKAIIAASCGIEPRRIVPYKEGLEHALQLSSHKPEFKVILQRSQHECTLESSDIDWDCFIKSGSGQCDILPVDSNHPLYLLYTSGTTGDPKGIVRDHAGQCVSSHYTASAIYGIRPGNTVFCASDLGWVLGHSIMVYGTLIGGGTSVMYEGKPVMAKDAGAFWRISSEYGVSKIFTAPSALRNIRVADPHGERLRAYDLSRLRTVYLVGERTDHATFRWFTNALEDTFATAYPSRTPPLVIDHWWQSETGWPMTCLMAGQPFSEDDYTPLREGSCGKPCPGWDLRILDNDGEEVEDEMTGHIAVKLPMPPGSLKSLYQNDNRYISTYLSRFPGYYDTGDSGHFDDDGYLHIEGRTDDVINVSAHRISGLSIEEVLTKHPEVASAAVVGVTDAMKGHVPVAVVILRPQSPRQSKDEQQQRRNKVIEELVHNVRQRIGPFACFRTCVIVEKLPHTRSGKTLRKTITLILEGHRYSVPPTIDDPSALSELKQAVKEQLGVEERSVGQNHCMWRNGYPVTVKDVEDK</sequence>
<evidence type="ECO:0000313" key="6">
    <source>
        <dbReference type="Proteomes" id="UP000028837"/>
    </source>
</evidence>
<evidence type="ECO:0000259" key="3">
    <source>
        <dbReference type="Pfam" id="PF13193"/>
    </source>
</evidence>
<comment type="caution">
    <text evidence="5">The sequence shown here is derived from an EMBL/GenBank/DDBJ whole genome shotgun (WGS) entry which is preliminary data.</text>
</comment>
<name>A0A086KWG3_TOXGO</name>
<gene>
    <name evidence="5" type="ORF">TGDOM2_232580</name>
</gene>
<dbReference type="OrthoDB" id="3352408at2759"/>
<dbReference type="VEuPathDB" id="ToxoDB:TGDOM2_232580"/>
<organism evidence="5 6">
    <name type="scientific">Toxoplasma gondii GAB2-2007-GAL-DOM2</name>
    <dbReference type="NCBI Taxonomy" id="1130820"/>
    <lineage>
        <taxon>Eukaryota</taxon>
        <taxon>Sar</taxon>
        <taxon>Alveolata</taxon>
        <taxon>Apicomplexa</taxon>
        <taxon>Conoidasida</taxon>
        <taxon>Coccidia</taxon>
        <taxon>Eucoccidiorida</taxon>
        <taxon>Eimeriorina</taxon>
        <taxon>Sarcocystidae</taxon>
        <taxon>Toxoplasma</taxon>
    </lineage>
</organism>
<dbReference type="Gene3D" id="3.40.50.12780">
    <property type="entry name" value="N-terminal domain of ligase-like"/>
    <property type="match status" value="1"/>
</dbReference>
<dbReference type="Pfam" id="PF00501">
    <property type="entry name" value="AMP-binding"/>
    <property type="match status" value="1"/>
</dbReference>
<dbReference type="SUPFAM" id="SSF56801">
    <property type="entry name" value="Acetyl-CoA synthetase-like"/>
    <property type="match status" value="1"/>
</dbReference>
<dbReference type="PANTHER" id="PTHR43347">
    <property type="entry name" value="ACYL-COA SYNTHETASE"/>
    <property type="match status" value="1"/>
</dbReference>
<dbReference type="InterPro" id="IPR045851">
    <property type="entry name" value="AMP-bd_C_sf"/>
</dbReference>
<dbReference type="Pfam" id="PF13193">
    <property type="entry name" value="AMP-binding_C"/>
    <property type="match status" value="1"/>
</dbReference>
<dbReference type="GO" id="GO:0050218">
    <property type="term" value="F:propionate-CoA ligase activity"/>
    <property type="evidence" value="ECO:0007669"/>
    <property type="project" value="TreeGrafter"/>
</dbReference>
<dbReference type="InterPro" id="IPR025110">
    <property type="entry name" value="AMP-bd_C"/>
</dbReference>
<dbReference type="InterPro" id="IPR020845">
    <property type="entry name" value="AMP-binding_CS"/>
</dbReference>
<dbReference type="Pfam" id="PF16177">
    <property type="entry name" value="ACAS_N"/>
    <property type="match status" value="1"/>
</dbReference>
<dbReference type="EMBL" id="AHZU02000082">
    <property type="protein sequence ID" value="KFG48731.1"/>
    <property type="molecule type" value="Genomic_DNA"/>
</dbReference>
<evidence type="ECO:0000313" key="5">
    <source>
        <dbReference type="EMBL" id="KFG48731.1"/>
    </source>
</evidence>
<dbReference type="InterPro" id="IPR042099">
    <property type="entry name" value="ANL_N_sf"/>
</dbReference>
<feature type="domain" description="Acetyl-coenzyme A synthetase N-terminal" evidence="4">
    <location>
        <begin position="146"/>
        <end position="199"/>
    </location>
</feature>
<dbReference type="PANTHER" id="PTHR43347:SF3">
    <property type="entry name" value="ACYL-COA SYNTHETASE SHORT-CHAIN FAMILY MEMBER 3, MITOCHONDRIAL"/>
    <property type="match status" value="1"/>
</dbReference>
<protein>
    <submittedName>
        <fullName evidence="5">Propionate-CoA ligase</fullName>
        <ecNumber evidence="5">6.2.1.1</ecNumber>
    </submittedName>
</protein>
<feature type="domain" description="AMP-dependent synthetase/ligase" evidence="2">
    <location>
        <begin position="210"/>
        <end position="604"/>
    </location>
</feature>
<dbReference type="InterPro" id="IPR032387">
    <property type="entry name" value="ACAS_N"/>
</dbReference>
<comment type="similarity">
    <text evidence="1">Belongs to the ATP-dependent AMP-binding enzyme family.</text>
</comment>
<dbReference type="InterPro" id="IPR000873">
    <property type="entry name" value="AMP-dep_synth/lig_dom"/>
</dbReference>
<dbReference type="Gene3D" id="3.30.300.30">
    <property type="match status" value="1"/>
</dbReference>
<proteinExistence type="inferred from homology"/>
<reference evidence="5 6" key="1">
    <citation type="submission" date="2014-02" db="EMBL/GenBank/DDBJ databases">
        <authorList>
            <person name="Sibley D."/>
            <person name="Venepally P."/>
            <person name="Karamycheva S."/>
            <person name="Hadjithomas M."/>
            <person name="Khan A."/>
            <person name="Brunk B."/>
            <person name="Roos D."/>
            <person name="Caler E."/>
            <person name="Lorenzi H."/>
        </authorList>
    </citation>
    <scope>NUCLEOTIDE SEQUENCE [LARGE SCALE GENOMIC DNA]</scope>
    <source>
        <strain evidence="5 6">GAB2-2007-GAL-DOM2</strain>
    </source>
</reference>
<feature type="domain" description="AMP-binding enzyme C-terminal" evidence="3">
    <location>
        <begin position="669"/>
        <end position="755"/>
    </location>
</feature>
<dbReference type="GO" id="GO:0003987">
    <property type="term" value="F:acetate-CoA ligase activity"/>
    <property type="evidence" value="ECO:0007669"/>
    <property type="project" value="UniProtKB-EC"/>
</dbReference>
<dbReference type="Proteomes" id="UP000028837">
    <property type="component" value="Unassembled WGS sequence"/>
</dbReference>
<accession>A0A086KWG3</accession>
<dbReference type="AlphaFoldDB" id="A0A086KWG3"/>
<dbReference type="EC" id="6.2.1.1" evidence="5"/>
<dbReference type="PROSITE" id="PS00455">
    <property type="entry name" value="AMP_BINDING"/>
    <property type="match status" value="1"/>
</dbReference>
<evidence type="ECO:0000256" key="1">
    <source>
        <dbReference type="ARBA" id="ARBA00006432"/>
    </source>
</evidence>